<dbReference type="PANTHER" id="PTHR36699">
    <property type="entry name" value="LD-TRANSPEPTIDASE"/>
    <property type="match status" value="1"/>
</dbReference>
<keyword evidence="4 7" id="KW-0133">Cell shape</keyword>
<comment type="pathway">
    <text evidence="1 7">Cell wall biogenesis; peptidoglycan biosynthesis.</text>
</comment>
<evidence type="ECO:0000256" key="1">
    <source>
        <dbReference type="ARBA" id="ARBA00004752"/>
    </source>
</evidence>
<dbReference type="RefSeq" id="WP_275111343.1">
    <property type="nucleotide sequence ID" value="NZ_JAKJSC010000007.1"/>
</dbReference>
<dbReference type="EMBL" id="JAKJSC010000007">
    <property type="protein sequence ID" value="MDE5420011.1"/>
    <property type="molecule type" value="Genomic_DNA"/>
</dbReference>
<dbReference type="Proteomes" id="UP001528920">
    <property type="component" value="Unassembled WGS sequence"/>
</dbReference>
<evidence type="ECO:0000259" key="8">
    <source>
        <dbReference type="PROSITE" id="PS52029"/>
    </source>
</evidence>
<dbReference type="InterPro" id="IPR038063">
    <property type="entry name" value="Transpep_catalytic_dom"/>
</dbReference>
<proteinExistence type="inferred from homology"/>
<feature type="active site" description="Nucleophile" evidence="7">
    <location>
        <position position="159"/>
    </location>
</feature>
<keyword evidence="5 7" id="KW-0573">Peptidoglycan synthesis</keyword>
<organism evidence="9 10">
    <name type="scientific">Paralabilibaculum antarcticum</name>
    <dbReference type="NCBI Taxonomy" id="2912572"/>
    <lineage>
        <taxon>Bacteria</taxon>
        <taxon>Pseudomonadati</taxon>
        <taxon>Bacteroidota</taxon>
        <taxon>Bacteroidia</taxon>
        <taxon>Marinilabiliales</taxon>
        <taxon>Marinifilaceae</taxon>
        <taxon>Paralabilibaculum</taxon>
    </lineage>
</organism>
<feature type="domain" description="L,D-TPase catalytic" evidence="8">
    <location>
        <begin position="57"/>
        <end position="190"/>
    </location>
</feature>
<dbReference type="InterPro" id="IPR005490">
    <property type="entry name" value="LD_TPept_cat_dom"/>
</dbReference>
<evidence type="ECO:0000313" key="9">
    <source>
        <dbReference type="EMBL" id="MDE5420011.1"/>
    </source>
</evidence>
<dbReference type="Pfam" id="PF03734">
    <property type="entry name" value="YkuD"/>
    <property type="match status" value="1"/>
</dbReference>
<reference evidence="9 10" key="1">
    <citation type="submission" date="2022-01" db="EMBL/GenBank/DDBJ databases">
        <title>Labilibaculum sp. nov, a marine bacterium isolated from Antarctica.</title>
        <authorList>
            <person name="Dai W."/>
        </authorList>
    </citation>
    <scope>NUCLEOTIDE SEQUENCE [LARGE SCALE GENOMIC DNA]</scope>
    <source>
        <strain evidence="9 10">DW002</strain>
    </source>
</reference>
<comment type="similarity">
    <text evidence="2">Belongs to the YkuD family.</text>
</comment>
<accession>A0ABT5VX70</accession>
<dbReference type="PANTHER" id="PTHR36699:SF1">
    <property type="entry name" value="L,D-TRANSPEPTIDASE YAFK-RELATED"/>
    <property type="match status" value="1"/>
</dbReference>
<comment type="caution">
    <text evidence="9">The sequence shown here is derived from an EMBL/GenBank/DDBJ whole genome shotgun (WGS) entry which is preliminary data.</text>
</comment>
<sequence length="247" mass="28668">MKITILLLTTLLTLMNSKSFKSEQKRYPRVREAYAEKEQGIKDLLKSKNIKIENLEVYLRAFKNDKKIQLWGKNKCDQKFKLIKEYKICRSSGRLGPKRKQGDFQVPEGFYHIDRFNPYSNFHLSLGINYPNTSDKILGVKGKLGGDIFIHGSCVTIGCMPITDDQIKELYLFCVEAKNNGQNTIPVTIFPTVLIKKNYDFLLEKYKSDKDKTDLWKELKLAYDLFNKNKTIPKIQFLKNGGHLISK</sequence>
<evidence type="ECO:0000256" key="6">
    <source>
        <dbReference type="ARBA" id="ARBA00023316"/>
    </source>
</evidence>
<name>A0ABT5VX70_9BACT</name>
<gene>
    <name evidence="9" type="ORF">L3049_18635</name>
</gene>
<evidence type="ECO:0000256" key="7">
    <source>
        <dbReference type="PROSITE-ProRule" id="PRU01373"/>
    </source>
</evidence>
<evidence type="ECO:0000256" key="5">
    <source>
        <dbReference type="ARBA" id="ARBA00022984"/>
    </source>
</evidence>
<dbReference type="SUPFAM" id="SSF141523">
    <property type="entry name" value="L,D-transpeptidase catalytic domain-like"/>
    <property type="match status" value="1"/>
</dbReference>
<evidence type="ECO:0000313" key="10">
    <source>
        <dbReference type="Proteomes" id="UP001528920"/>
    </source>
</evidence>
<keyword evidence="6 7" id="KW-0961">Cell wall biogenesis/degradation</keyword>
<keyword evidence="10" id="KW-1185">Reference proteome</keyword>
<evidence type="ECO:0000256" key="4">
    <source>
        <dbReference type="ARBA" id="ARBA00022960"/>
    </source>
</evidence>
<protein>
    <submittedName>
        <fullName evidence="9">L,D-transpeptidase family protein</fullName>
    </submittedName>
</protein>
<evidence type="ECO:0000256" key="2">
    <source>
        <dbReference type="ARBA" id="ARBA00005992"/>
    </source>
</evidence>
<dbReference type="CDD" id="cd16913">
    <property type="entry name" value="YkuD_like"/>
    <property type="match status" value="1"/>
</dbReference>
<dbReference type="PROSITE" id="PS52029">
    <property type="entry name" value="LD_TPASE"/>
    <property type="match status" value="1"/>
</dbReference>
<feature type="active site" description="Proton donor/acceptor" evidence="7">
    <location>
        <position position="151"/>
    </location>
</feature>
<keyword evidence="3" id="KW-0808">Transferase</keyword>
<evidence type="ECO:0000256" key="3">
    <source>
        <dbReference type="ARBA" id="ARBA00022679"/>
    </source>
</evidence>